<accession>A0A2P2QZS1</accession>
<protein>
    <submittedName>
        <fullName evidence="1">Uncharacterized protein</fullName>
    </submittedName>
</protein>
<organism evidence="1">
    <name type="scientific">Rhizophora mucronata</name>
    <name type="common">Asiatic mangrove</name>
    <dbReference type="NCBI Taxonomy" id="61149"/>
    <lineage>
        <taxon>Eukaryota</taxon>
        <taxon>Viridiplantae</taxon>
        <taxon>Streptophyta</taxon>
        <taxon>Embryophyta</taxon>
        <taxon>Tracheophyta</taxon>
        <taxon>Spermatophyta</taxon>
        <taxon>Magnoliopsida</taxon>
        <taxon>eudicotyledons</taxon>
        <taxon>Gunneridae</taxon>
        <taxon>Pentapetalae</taxon>
        <taxon>rosids</taxon>
        <taxon>fabids</taxon>
        <taxon>Malpighiales</taxon>
        <taxon>Rhizophoraceae</taxon>
        <taxon>Rhizophora</taxon>
    </lineage>
</organism>
<dbReference type="AlphaFoldDB" id="A0A2P2QZS1"/>
<evidence type="ECO:0000313" key="1">
    <source>
        <dbReference type="EMBL" id="MBX72506.1"/>
    </source>
</evidence>
<name>A0A2P2QZS1_RHIMU</name>
<dbReference type="EMBL" id="GGEC01092022">
    <property type="protein sequence ID" value="MBX72506.1"/>
    <property type="molecule type" value="Transcribed_RNA"/>
</dbReference>
<reference evidence="1" key="1">
    <citation type="submission" date="2018-02" db="EMBL/GenBank/DDBJ databases">
        <title>Rhizophora mucronata_Transcriptome.</title>
        <authorList>
            <person name="Meera S.P."/>
            <person name="Sreeshan A."/>
            <person name="Augustine A."/>
        </authorList>
    </citation>
    <scope>NUCLEOTIDE SEQUENCE</scope>
    <source>
        <tissue evidence="1">Leaf</tissue>
    </source>
</reference>
<proteinExistence type="predicted"/>
<sequence>MKLNPLSFSVFGRITRDGPLTSVSSWCDLC</sequence>